<dbReference type="PANTHER" id="PTHR43246">
    <property type="entry name" value="PEPTIDYL-PROLYL CIS-TRANS ISOMERASE CYP38, CHLOROPLASTIC"/>
    <property type="match status" value="1"/>
</dbReference>
<dbReference type="PRINTS" id="PR00153">
    <property type="entry name" value="CSAPPISMRASE"/>
</dbReference>
<dbReference type="EC" id="5.2.1.8" evidence="1"/>
<keyword evidence="3 5" id="KW-0413">Isomerase</keyword>
<dbReference type="InterPro" id="IPR002130">
    <property type="entry name" value="Cyclophilin-type_PPIase_dom"/>
</dbReference>
<gene>
    <name evidence="5" type="ORF">MNBD_GAMMA08-337</name>
</gene>
<reference evidence="5" key="1">
    <citation type="submission" date="2018-06" db="EMBL/GenBank/DDBJ databases">
        <authorList>
            <person name="Zhirakovskaya E."/>
        </authorList>
    </citation>
    <scope>NUCLEOTIDE SEQUENCE</scope>
</reference>
<evidence type="ECO:0000256" key="2">
    <source>
        <dbReference type="ARBA" id="ARBA00023110"/>
    </source>
</evidence>
<evidence type="ECO:0000313" key="5">
    <source>
        <dbReference type="EMBL" id="VAW67302.1"/>
    </source>
</evidence>
<dbReference type="EMBL" id="UOFH01000379">
    <property type="protein sequence ID" value="VAW67302.1"/>
    <property type="molecule type" value="Genomic_DNA"/>
</dbReference>
<dbReference type="AlphaFoldDB" id="A0A3B0XVZ5"/>
<protein>
    <recommendedName>
        <fullName evidence="1">peptidylprolyl isomerase</fullName>
        <ecNumber evidence="1">5.2.1.8</ecNumber>
    </recommendedName>
</protein>
<dbReference type="PROSITE" id="PS50072">
    <property type="entry name" value="CSA_PPIASE_2"/>
    <property type="match status" value="1"/>
</dbReference>
<name>A0A3B0XVZ5_9ZZZZ</name>
<organism evidence="5">
    <name type="scientific">hydrothermal vent metagenome</name>
    <dbReference type="NCBI Taxonomy" id="652676"/>
    <lineage>
        <taxon>unclassified sequences</taxon>
        <taxon>metagenomes</taxon>
        <taxon>ecological metagenomes</taxon>
    </lineage>
</organism>
<proteinExistence type="predicted"/>
<feature type="domain" description="PPIase cyclophilin-type" evidence="4">
    <location>
        <begin position="33"/>
        <end position="187"/>
    </location>
</feature>
<evidence type="ECO:0000256" key="3">
    <source>
        <dbReference type="ARBA" id="ARBA00023235"/>
    </source>
</evidence>
<dbReference type="InterPro" id="IPR029000">
    <property type="entry name" value="Cyclophilin-like_dom_sf"/>
</dbReference>
<dbReference type="PROSITE" id="PS00170">
    <property type="entry name" value="CSA_PPIASE_1"/>
    <property type="match status" value="1"/>
</dbReference>
<keyword evidence="2" id="KW-0697">Rotamase</keyword>
<dbReference type="InterPro" id="IPR020892">
    <property type="entry name" value="Cyclophilin-type_PPIase_CS"/>
</dbReference>
<dbReference type="InterPro" id="IPR044665">
    <property type="entry name" value="E_coli_cyclophilin_A-like"/>
</dbReference>
<accession>A0A3B0XVZ5</accession>
<dbReference type="GO" id="GO:0003755">
    <property type="term" value="F:peptidyl-prolyl cis-trans isomerase activity"/>
    <property type="evidence" value="ECO:0007669"/>
    <property type="project" value="UniProtKB-KW"/>
</dbReference>
<dbReference type="Pfam" id="PF00160">
    <property type="entry name" value="Pro_isomerase"/>
    <property type="match status" value="1"/>
</dbReference>
<dbReference type="SUPFAM" id="SSF50891">
    <property type="entry name" value="Cyclophilin-like"/>
    <property type="match status" value="1"/>
</dbReference>
<evidence type="ECO:0000256" key="1">
    <source>
        <dbReference type="ARBA" id="ARBA00013194"/>
    </source>
</evidence>
<evidence type="ECO:0000259" key="4">
    <source>
        <dbReference type="PROSITE" id="PS50072"/>
    </source>
</evidence>
<dbReference type="Gene3D" id="2.40.100.10">
    <property type="entry name" value="Cyclophilin-like"/>
    <property type="match status" value="1"/>
</dbReference>
<dbReference type="GO" id="GO:0006457">
    <property type="term" value="P:protein folding"/>
    <property type="evidence" value="ECO:0007669"/>
    <property type="project" value="InterPro"/>
</dbReference>
<sequence>MLNKILIAFSLFTLSLTAFANSNPQVRIVTNKGNIEITLNQKKAPKSVENFLQYANSGYYNGTIFHRIIKGFMIQGGGFDKNIQRKQPKAPIDNEAFNGLKNDRGTIAMARTNDPHSATAQFFINTANNASLNHTGKSMRGWGYAVFGKVTKGMEVVDKIENTRTGPKGMFRSDFPQEDIIIQKVEIIK</sequence>